<dbReference type="Proteomes" id="UP001302602">
    <property type="component" value="Unassembled WGS sequence"/>
</dbReference>
<evidence type="ECO:0000313" key="2">
    <source>
        <dbReference type="EMBL" id="KAK4123445.1"/>
    </source>
</evidence>
<organism evidence="2 3">
    <name type="scientific">Parathielavia appendiculata</name>
    <dbReference type="NCBI Taxonomy" id="2587402"/>
    <lineage>
        <taxon>Eukaryota</taxon>
        <taxon>Fungi</taxon>
        <taxon>Dikarya</taxon>
        <taxon>Ascomycota</taxon>
        <taxon>Pezizomycotina</taxon>
        <taxon>Sordariomycetes</taxon>
        <taxon>Sordariomycetidae</taxon>
        <taxon>Sordariales</taxon>
        <taxon>Chaetomiaceae</taxon>
        <taxon>Parathielavia</taxon>
    </lineage>
</organism>
<comment type="caution">
    <text evidence="2">The sequence shown here is derived from an EMBL/GenBank/DDBJ whole genome shotgun (WGS) entry which is preliminary data.</text>
</comment>
<dbReference type="RefSeq" id="XP_062647216.1">
    <property type="nucleotide sequence ID" value="XM_062787235.1"/>
</dbReference>
<evidence type="ECO:0000313" key="3">
    <source>
        <dbReference type="Proteomes" id="UP001302602"/>
    </source>
</evidence>
<sequence length="291" mass="31864">MAGSWSGYLIAFTAWRVDTQAVFFGLRRDAAMHPQPGRDRGKRHHFPFSSFPFFLGRIPEGTRLGRLVRTIAPSACLRDTSRPVLLFPFYPVLISWMMFTAVTMDIPRPNCDGIFDGTGGLAQLDVGRRRRRLPKGTATNNLRGSGIIRDEEMRHDSLGLVLNDAMKGGSSTQGRYKNIHLASQVHSWDIAAEADTGCRQEQGSAFGLGLKCHDGAEAGDSEGGMERYPETGSAAELTQATGLPVCSSFPPELFRRPPSPPRSSQSRPGLGTGLLLRQVTIRTSQHSTFTC</sequence>
<evidence type="ECO:0000256" key="1">
    <source>
        <dbReference type="SAM" id="MobiDB-lite"/>
    </source>
</evidence>
<dbReference type="EMBL" id="MU853228">
    <property type="protein sequence ID" value="KAK4123445.1"/>
    <property type="molecule type" value="Genomic_DNA"/>
</dbReference>
<dbReference type="AlphaFoldDB" id="A0AAN6U014"/>
<feature type="region of interest" description="Disordered" evidence="1">
    <location>
        <begin position="250"/>
        <end position="273"/>
    </location>
</feature>
<keyword evidence="3" id="KW-1185">Reference proteome</keyword>
<reference evidence="2" key="2">
    <citation type="submission" date="2023-05" db="EMBL/GenBank/DDBJ databases">
        <authorList>
            <consortium name="Lawrence Berkeley National Laboratory"/>
            <person name="Steindorff A."/>
            <person name="Hensen N."/>
            <person name="Bonometti L."/>
            <person name="Westerberg I."/>
            <person name="Brannstrom I.O."/>
            <person name="Guillou S."/>
            <person name="Cros-Aarteil S."/>
            <person name="Calhoun S."/>
            <person name="Haridas S."/>
            <person name="Kuo A."/>
            <person name="Mondo S."/>
            <person name="Pangilinan J."/>
            <person name="Riley R."/>
            <person name="Labutti K."/>
            <person name="Andreopoulos B."/>
            <person name="Lipzen A."/>
            <person name="Chen C."/>
            <person name="Yanf M."/>
            <person name="Daum C."/>
            <person name="Ng V."/>
            <person name="Clum A."/>
            <person name="Ohm R."/>
            <person name="Martin F."/>
            <person name="Silar P."/>
            <person name="Natvig D."/>
            <person name="Lalanne C."/>
            <person name="Gautier V."/>
            <person name="Ament-Velasquez S.L."/>
            <person name="Kruys A."/>
            <person name="Hutchinson M.I."/>
            <person name="Powell A.J."/>
            <person name="Barry K."/>
            <person name="Miller A.N."/>
            <person name="Grigoriev I.V."/>
            <person name="Debuchy R."/>
            <person name="Gladieux P."/>
            <person name="Thoren M.H."/>
            <person name="Johannesson H."/>
        </authorList>
    </citation>
    <scope>NUCLEOTIDE SEQUENCE</scope>
    <source>
        <strain evidence="2">CBS 731.68</strain>
    </source>
</reference>
<reference evidence="2" key="1">
    <citation type="journal article" date="2023" name="Mol. Phylogenet. Evol.">
        <title>Genome-scale phylogeny and comparative genomics of the fungal order Sordariales.</title>
        <authorList>
            <person name="Hensen N."/>
            <person name="Bonometti L."/>
            <person name="Westerberg I."/>
            <person name="Brannstrom I.O."/>
            <person name="Guillou S."/>
            <person name="Cros-Aarteil S."/>
            <person name="Calhoun S."/>
            <person name="Haridas S."/>
            <person name="Kuo A."/>
            <person name="Mondo S."/>
            <person name="Pangilinan J."/>
            <person name="Riley R."/>
            <person name="LaButti K."/>
            <person name="Andreopoulos B."/>
            <person name="Lipzen A."/>
            <person name="Chen C."/>
            <person name="Yan M."/>
            <person name="Daum C."/>
            <person name="Ng V."/>
            <person name="Clum A."/>
            <person name="Steindorff A."/>
            <person name="Ohm R.A."/>
            <person name="Martin F."/>
            <person name="Silar P."/>
            <person name="Natvig D.O."/>
            <person name="Lalanne C."/>
            <person name="Gautier V."/>
            <person name="Ament-Velasquez S.L."/>
            <person name="Kruys A."/>
            <person name="Hutchinson M.I."/>
            <person name="Powell A.J."/>
            <person name="Barry K."/>
            <person name="Miller A.N."/>
            <person name="Grigoriev I.V."/>
            <person name="Debuchy R."/>
            <person name="Gladieux P."/>
            <person name="Hiltunen Thoren M."/>
            <person name="Johannesson H."/>
        </authorList>
    </citation>
    <scope>NUCLEOTIDE SEQUENCE</scope>
    <source>
        <strain evidence="2">CBS 731.68</strain>
    </source>
</reference>
<dbReference type="GeneID" id="87824005"/>
<gene>
    <name evidence="2" type="ORF">N657DRAFT_408684</name>
</gene>
<accession>A0AAN6U014</accession>
<proteinExistence type="predicted"/>
<protein>
    <submittedName>
        <fullName evidence="2">Uncharacterized protein</fullName>
    </submittedName>
</protein>
<name>A0AAN6U014_9PEZI</name>